<keyword evidence="1 4" id="KW-0472">Membrane</keyword>
<dbReference type="GO" id="GO:0005886">
    <property type="term" value="C:plasma membrane"/>
    <property type="evidence" value="ECO:0007669"/>
    <property type="project" value="UniProtKB-SubCell"/>
</dbReference>
<keyword evidence="1" id="KW-0378">Hydrolase</keyword>
<comment type="subcellular location">
    <subcellularLocation>
        <location evidence="1">Cell membrane</location>
    </subcellularLocation>
</comment>
<comment type="similarity">
    <text evidence="1">Belongs to the peptidase U4 family.</text>
</comment>
<reference evidence="5" key="1">
    <citation type="submission" date="2020-09" db="EMBL/GenBank/DDBJ databases">
        <title>New species isolated from human feces.</title>
        <authorList>
            <person name="Kitahara M."/>
            <person name="Shigeno Y."/>
            <person name="Shime M."/>
            <person name="Matsumoto Y."/>
            <person name="Nakamura S."/>
            <person name="Motooka D."/>
            <person name="Fukuoka S."/>
            <person name="Nishikawa H."/>
            <person name="Benno Y."/>
        </authorList>
    </citation>
    <scope>NUCLEOTIDE SEQUENCE</scope>
    <source>
        <strain evidence="5">MM35</strain>
    </source>
</reference>
<proteinExistence type="inferred from homology"/>
<dbReference type="RefSeq" id="WP_212819248.1">
    <property type="nucleotide sequence ID" value="NZ_AP023415.1"/>
</dbReference>
<dbReference type="GO" id="GO:0030435">
    <property type="term" value="P:sporulation resulting in formation of a cellular spore"/>
    <property type="evidence" value="ECO:0007669"/>
    <property type="project" value="UniProtKB-KW"/>
</dbReference>
<comment type="function">
    <text evidence="1">Probable aspartic protease that is responsible for the proteolytic cleavage of the RNA polymerase sigma E factor (SigE/spoIIGB) to yield the active peptide in the mother cell during sporulation. Responds to a signal from the forespore that is triggered by the extracellular signal protein SpoIIR.</text>
</comment>
<keyword evidence="4" id="KW-0812">Transmembrane</keyword>
<sequence length="308" mass="32508">MRIYIDRVFLLNLAVDYLLLLAAARLAGIPLRRLRLLLCAAGGGLYAAVVFLPGLGWLAHPVGKVVSGAAMALAAFAPERSRWRLIGLFFLLSGALAGIILAAGFCVGAPGLLLGRIYRAEIDWRLLLGGTVALSAALHLLFRQGARHGGGELMTVQVAIGGHVRKLTALHDTGNTLRDPVNGRPVLVAEQAAVLELLPERDAAILRENSAPEAAMARLYDGGSRLHFTLLPFRSVGTESGLLLAVRSDYIALHRRRMPRTLIALSPGPVSDGGGYCALWGGAMERGENAEEADTADLAQSSASGQAG</sequence>
<dbReference type="KEGG" id="vfa:MM35RIKEN_06410"/>
<dbReference type="Proteomes" id="UP000681343">
    <property type="component" value="Chromosome"/>
</dbReference>
<organism evidence="5 6">
    <name type="scientific">Vescimonas fastidiosa</name>
    <dbReference type="NCBI Taxonomy" id="2714353"/>
    <lineage>
        <taxon>Bacteria</taxon>
        <taxon>Bacillati</taxon>
        <taxon>Bacillota</taxon>
        <taxon>Clostridia</taxon>
        <taxon>Eubacteriales</taxon>
        <taxon>Oscillospiraceae</taxon>
        <taxon>Vescimonas</taxon>
    </lineage>
</organism>
<evidence type="ECO:0000256" key="2">
    <source>
        <dbReference type="PIRSR" id="PIRSR018571-1"/>
    </source>
</evidence>
<protein>
    <recommendedName>
        <fullName evidence="1">Sporulation sigma-E factor-processing peptidase</fullName>
        <ecNumber evidence="1">3.4.23.-</ecNumber>
    </recommendedName>
    <alternativeName>
        <fullName evidence="1">Membrane-associated aspartic protease</fullName>
    </alternativeName>
    <alternativeName>
        <fullName evidence="1">Stage II sporulation protein GA</fullName>
    </alternativeName>
</protein>
<evidence type="ECO:0000313" key="5">
    <source>
        <dbReference type="EMBL" id="BCK78449.1"/>
    </source>
</evidence>
<dbReference type="GO" id="GO:0004190">
    <property type="term" value="F:aspartic-type endopeptidase activity"/>
    <property type="evidence" value="ECO:0007669"/>
    <property type="project" value="UniProtKB-KW"/>
</dbReference>
<evidence type="ECO:0000313" key="6">
    <source>
        <dbReference type="Proteomes" id="UP000681343"/>
    </source>
</evidence>
<keyword evidence="1" id="KW-0064">Aspartyl protease</keyword>
<dbReference type="GO" id="GO:0006508">
    <property type="term" value="P:proteolysis"/>
    <property type="evidence" value="ECO:0007669"/>
    <property type="project" value="UniProtKB-KW"/>
</dbReference>
<dbReference type="GO" id="GO:0030436">
    <property type="term" value="P:asexual sporulation"/>
    <property type="evidence" value="ECO:0007669"/>
    <property type="project" value="InterPro"/>
</dbReference>
<feature type="region of interest" description="Disordered" evidence="3">
    <location>
        <begin position="289"/>
        <end position="308"/>
    </location>
</feature>
<feature type="compositionally biased region" description="Polar residues" evidence="3">
    <location>
        <begin position="298"/>
        <end position="308"/>
    </location>
</feature>
<evidence type="ECO:0000256" key="3">
    <source>
        <dbReference type="SAM" id="MobiDB-lite"/>
    </source>
</evidence>
<dbReference type="EMBL" id="AP023415">
    <property type="protein sequence ID" value="BCK78449.1"/>
    <property type="molecule type" value="Genomic_DNA"/>
</dbReference>
<keyword evidence="4" id="KW-1133">Transmembrane helix</keyword>
<evidence type="ECO:0000256" key="1">
    <source>
        <dbReference type="PIRNR" id="PIRNR018571"/>
    </source>
</evidence>
<keyword evidence="1" id="KW-1003">Cell membrane</keyword>
<evidence type="ECO:0000256" key="4">
    <source>
        <dbReference type="SAM" id="Phobius"/>
    </source>
</evidence>
<feature type="transmembrane region" description="Helical" evidence="4">
    <location>
        <begin position="88"/>
        <end position="112"/>
    </location>
</feature>
<gene>
    <name evidence="5" type="ORF">MM35RIKEN_06410</name>
</gene>
<keyword evidence="6" id="KW-1185">Reference proteome</keyword>
<keyword evidence="1" id="KW-0645">Protease</keyword>
<dbReference type="AlphaFoldDB" id="A0A810PNL4"/>
<feature type="active site" evidence="2">
    <location>
        <position position="172"/>
    </location>
</feature>
<dbReference type="InterPro" id="IPR005081">
    <property type="entry name" value="SpoIIGA"/>
</dbReference>
<dbReference type="PIRSF" id="PIRSF018571">
    <property type="entry name" value="SpoIIGA"/>
    <property type="match status" value="1"/>
</dbReference>
<name>A0A810PNL4_9FIRM</name>
<dbReference type="EC" id="3.4.23.-" evidence="1"/>
<feature type="transmembrane region" description="Helical" evidence="4">
    <location>
        <begin position="6"/>
        <end position="27"/>
    </location>
</feature>
<keyword evidence="1" id="KW-0749">Sporulation</keyword>
<dbReference type="Pfam" id="PF03419">
    <property type="entry name" value="Peptidase_U4"/>
    <property type="match status" value="1"/>
</dbReference>
<accession>A0A810PNL4</accession>